<dbReference type="HOGENOM" id="CLU_063233_0_0_11"/>
<dbReference type="Proteomes" id="UP000029095">
    <property type="component" value="Unassembled WGS sequence"/>
</dbReference>
<protein>
    <recommendedName>
        <fullName evidence="3">TniQ protein</fullName>
    </recommendedName>
</protein>
<accession>A0A086MRZ8</accession>
<dbReference type="STRING" id="1915400.FM21_33435"/>
<comment type="caution">
    <text evidence="1">The sequence shown here is derived from an EMBL/GenBank/DDBJ whole genome shotgun (WGS) entry which is preliminary data.</text>
</comment>
<gene>
    <name evidence="1" type="ORF">FM21_33435</name>
</gene>
<sequence length="375" mass="42765">MILSEDISPSPSVVRICPFRGKTTWSFLTRLAEAHRLKPALLLKSLGVEHSAVPRTGQTREVSLSAGAKWAIVTMCGIPHEKLTETLPTWREGERPQRKGPRHATFRIPSHLPSARCSRCVTGRQAGSKVTAYGTYFSLLCPKHRRWMLGPQSADGTVLDFQHADVSNAPEIFAAFRHYRPRRGSCSAYWRYASDSPVNCAYTAVKYWWLEHRTSDAVWRERARRLTPAGIDSELWAVAAREPITFPETIRVANIIRRYRQRLHPLRHHPNWERRLAAAETALRRDVVDALSRPWLTPAAMSRLDLLKRSYQPLFQRECTNSRHKRASEIRPTELTAVGLEPIASDAAVTRMWSGYSHLHYPCGTDDVPLRPRIL</sequence>
<organism evidence="1 2">
    <name type="scientific">Streptomyces mutabilis</name>
    <dbReference type="NCBI Taxonomy" id="67332"/>
    <lineage>
        <taxon>Bacteria</taxon>
        <taxon>Bacillati</taxon>
        <taxon>Actinomycetota</taxon>
        <taxon>Actinomycetes</taxon>
        <taxon>Kitasatosporales</taxon>
        <taxon>Streptomycetaceae</taxon>
        <taxon>Streptomyces</taxon>
    </lineage>
</organism>
<dbReference type="EMBL" id="JNFQ01000006">
    <property type="protein sequence ID" value="KFG71666.1"/>
    <property type="molecule type" value="Genomic_DNA"/>
</dbReference>
<dbReference type="RefSeq" id="WP_043385180.1">
    <property type="nucleotide sequence ID" value="NZ_KN039949.1"/>
</dbReference>
<proteinExistence type="predicted"/>
<name>A0A086MRZ8_9ACTN</name>
<evidence type="ECO:0000313" key="2">
    <source>
        <dbReference type="Proteomes" id="UP000029095"/>
    </source>
</evidence>
<evidence type="ECO:0008006" key="3">
    <source>
        <dbReference type="Google" id="ProtNLM"/>
    </source>
</evidence>
<reference evidence="1 2" key="1">
    <citation type="submission" date="2014-05" db="EMBL/GenBank/DDBJ databases">
        <title>Complete genome sequence of the Streptomyces mutabilis TRM45540.</title>
        <authorList>
            <person name="Luo X."/>
            <person name="Zhang L."/>
        </authorList>
    </citation>
    <scope>NUCLEOTIDE SEQUENCE [LARGE SCALE GENOMIC DNA]</scope>
    <source>
        <strain evidence="1 2">TRM45540</strain>
    </source>
</reference>
<keyword evidence="2" id="KW-1185">Reference proteome</keyword>
<evidence type="ECO:0000313" key="1">
    <source>
        <dbReference type="EMBL" id="KFG71666.1"/>
    </source>
</evidence>
<dbReference type="AlphaFoldDB" id="A0A086MRZ8"/>